<dbReference type="PANTHER" id="PTHR33026:SF7">
    <property type="entry name" value="OS03G0100275 PROTEIN"/>
    <property type="match status" value="1"/>
</dbReference>
<feature type="region of interest" description="Disordered" evidence="2">
    <location>
        <begin position="198"/>
        <end position="486"/>
    </location>
</feature>
<dbReference type="PANTHER" id="PTHR33026">
    <property type="entry name" value="OS06G0360600 PROTEIN"/>
    <property type="match status" value="1"/>
</dbReference>
<feature type="compositionally biased region" description="Basic and acidic residues" evidence="2">
    <location>
        <begin position="236"/>
        <end position="252"/>
    </location>
</feature>
<name>Q7XKU3_ORYSJ</name>
<dbReference type="PROSITE" id="PS51257">
    <property type="entry name" value="PROKAR_LIPOPROTEIN"/>
    <property type="match status" value="1"/>
</dbReference>
<evidence type="ECO:0000313" key="3">
    <source>
        <dbReference type="EMBL" id="CAE05494.2"/>
    </source>
</evidence>
<sequence length="952" mass="102942">MFIGVRPSLRLFRWFFTVQPVSPPSVVGGCYFQPRGPVLNRYIPCVLRKKWDDWKSDWFYTPLADEARLRLPSQPPAQASNWRVPVDLGDGYDAVLDRLAGLRSQGLTGAMVFGDYLRRRIAPLQRRARGAWEYTGSEDCMRTHQGVRWDWAPEDFKIVVQRVLNLSSVEASLIPQGVLPLCSDPDRASILTIMQTVGASEERAPRGHDGAGGSRGGGGGTIYPGRGSCFWAPRRGPGERPPCRRPGEEEAGRNPSPISSPRGRGGACQQQAPGGGHADVAARGGAEEETAPQDGGDRTIPGKPYFPSKIPSRPSRHSKSGQSEAEDPATTEARRRESDRREAVDRLREAEEAAREAARARQTKEAVREEAGPRQAEATTSSEATRETDRQEAADRLREAEEAAQVAVRARQAEEAAREEARLRQAEATTTSETARDEAASASLGPTPSCDAQDKPGPGDIPEPGTSIGGPSRAASSSRRLFPTPSVAPLSAEPLLQALAVANTTVLDGLSAQVEALQAKRVELDAAWARVEEGRRSVEAMVEVGRKAHRRHVSELEARRKVLGEIAKEVEEERGAALIATTVMNEAQDTLRLQYGSWEAELGKKLDAARGVLDAAAARERRAAETEVVSRRREEALEARAMALEERACAMERDLADREAAVAIREVTLAVHEAACAEEESALRLREDALTERERALEEAEAAAQRLADSLSLREAAQEEEARRNLEGARAERAALNQRAAEFEAREKELDARARSGGAAAGESDLTTRLAAAEHTIADLQGALDSSAGEVEALRLAGEVGPGMLRDAVSRLDRAGRQVGLWGGRTAKYAANQGGLAQRLSEIAGTLQRLPEELERTIKSSSRDLARGAVELVLASYQARDPDFSPWTALDEFPPGTEDGARAQVRDTADHIVHSFEGSAPRLAFALNSDEEDDDGRVGDSGDEAGDPGASE</sequence>
<feature type="compositionally biased region" description="Basic and acidic residues" evidence="2">
    <location>
        <begin position="332"/>
        <end position="372"/>
    </location>
</feature>
<feature type="compositionally biased region" description="Basic and acidic residues" evidence="2">
    <location>
        <begin position="384"/>
        <end position="401"/>
    </location>
</feature>
<evidence type="ECO:0000313" key="4">
    <source>
        <dbReference type="Proteomes" id="UP000000763"/>
    </source>
</evidence>
<feature type="compositionally biased region" description="Gly residues" evidence="2">
    <location>
        <begin position="210"/>
        <end position="222"/>
    </location>
</feature>
<feature type="compositionally biased region" description="Basic and acidic residues" evidence="2">
    <location>
        <begin position="411"/>
        <end position="425"/>
    </location>
</feature>
<dbReference type="Proteomes" id="UP000000763">
    <property type="component" value="Chromosome 4"/>
</dbReference>
<gene>
    <name evidence="3" type="primary">OSJNBa0022H21.14</name>
</gene>
<dbReference type="AlphaFoldDB" id="Q7XKU3"/>
<proteinExistence type="predicted"/>
<protein>
    <submittedName>
        <fullName evidence="3">OSJNBa0022H21.14 protein</fullName>
    </submittedName>
</protein>
<feature type="region of interest" description="Disordered" evidence="2">
    <location>
        <begin position="923"/>
        <end position="952"/>
    </location>
</feature>
<accession>Q7XKU3</accession>
<feature type="compositionally biased region" description="Acidic residues" evidence="2">
    <location>
        <begin position="929"/>
        <end position="946"/>
    </location>
</feature>
<evidence type="ECO:0000256" key="2">
    <source>
        <dbReference type="SAM" id="MobiDB-lite"/>
    </source>
</evidence>
<feature type="compositionally biased region" description="Basic and acidic residues" evidence="2">
    <location>
        <begin position="200"/>
        <end position="209"/>
    </location>
</feature>
<dbReference type="EMBL" id="AL731582">
    <property type="protein sequence ID" value="CAE05494.2"/>
    <property type="molecule type" value="Genomic_DNA"/>
</dbReference>
<feature type="coiled-coil region" evidence="1">
    <location>
        <begin position="686"/>
        <end position="753"/>
    </location>
</feature>
<organism evidence="3 4">
    <name type="scientific">Oryza sativa subsp. japonica</name>
    <name type="common">Rice</name>
    <dbReference type="NCBI Taxonomy" id="39947"/>
    <lineage>
        <taxon>Eukaryota</taxon>
        <taxon>Viridiplantae</taxon>
        <taxon>Streptophyta</taxon>
        <taxon>Embryophyta</taxon>
        <taxon>Tracheophyta</taxon>
        <taxon>Spermatophyta</taxon>
        <taxon>Magnoliopsida</taxon>
        <taxon>Liliopsida</taxon>
        <taxon>Poales</taxon>
        <taxon>Poaceae</taxon>
        <taxon>BOP clade</taxon>
        <taxon>Oryzoideae</taxon>
        <taxon>Oryzeae</taxon>
        <taxon>Oryzinae</taxon>
        <taxon>Oryza</taxon>
        <taxon>Oryza sativa</taxon>
    </lineage>
</organism>
<evidence type="ECO:0000256" key="1">
    <source>
        <dbReference type="SAM" id="Coils"/>
    </source>
</evidence>
<reference evidence="4" key="1">
    <citation type="journal article" date="2005" name="Nature">
        <title>The map-based sequence of the rice genome.</title>
        <authorList>
            <consortium name="International rice genome sequencing project (IRGSP)"/>
            <person name="Matsumoto T."/>
            <person name="Wu J."/>
            <person name="Kanamori H."/>
            <person name="Katayose Y."/>
            <person name="Fujisawa M."/>
            <person name="Namiki N."/>
            <person name="Mizuno H."/>
            <person name="Yamamoto K."/>
            <person name="Antonio B.A."/>
            <person name="Baba T."/>
            <person name="Sakata K."/>
            <person name="Nagamura Y."/>
            <person name="Aoki H."/>
            <person name="Arikawa K."/>
            <person name="Arita K."/>
            <person name="Bito T."/>
            <person name="Chiden Y."/>
            <person name="Fujitsuka N."/>
            <person name="Fukunaka R."/>
            <person name="Hamada M."/>
            <person name="Harada C."/>
            <person name="Hayashi A."/>
            <person name="Hijishita S."/>
            <person name="Honda M."/>
            <person name="Hosokawa S."/>
            <person name="Ichikawa Y."/>
            <person name="Idonuma A."/>
            <person name="Iijima M."/>
            <person name="Ikeda M."/>
            <person name="Ikeno M."/>
            <person name="Ito K."/>
            <person name="Ito S."/>
            <person name="Ito T."/>
            <person name="Ito Y."/>
            <person name="Ito Y."/>
            <person name="Iwabuchi A."/>
            <person name="Kamiya K."/>
            <person name="Karasawa W."/>
            <person name="Kurita K."/>
            <person name="Katagiri S."/>
            <person name="Kikuta A."/>
            <person name="Kobayashi H."/>
            <person name="Kobayashi N."/>
            <person name="Machita K."/>
            <person name="Maehara T."/>
            <person name="Masukawa M."/>
            <person name="Mizubayashi T."/>
            <person name="Mukai Y."/>
            <person name="Nagasaki H."/>
            <person name="Nagata Y."/>
            <person name="Naito S."/>
            <person name="Nakashima M."/>
            <person name="Nakama Y."/>
            <person name="Nakamichi Y."/>
            <person name="Nakamura M."/>
            <person name="Meguro A."/>
            <person name="Negishi M."/>
            <person name="Ohta I."/>
            <person name="Ohta T."/>
            <person name="Okamoto M."/>
            <person name="Ono N."/>
            <person name="Saji S."/>
            <person name="Sakaguchi M."/>
            <person name="Sakai K."/>
            <person name="Shibata M."/>
            <person name="Shimokawa T."/>
            <person name="Song J."/>
            <person name="Takazaki Y."/>
            <person name="Terasawa K."/>
            <person name="Tsugane M."/>
            <person name="Tsuji K."/>
            <person name="Ueda S."/>
            <person name="Waki K."/>
            <person name="Yamagata H."/>
            <person name="Yamamoto M."/>
            <person name="Yamamoto S."/>
            <person name="Yamane H."/>
            <person name="Yoshiki S."/>
            <person name="Yoshihara R."/>
            <person name="Yukawa K."/>
            <person name="Zhong H."/>
            <person name="Yano M."/>
            <person name="Yuan Q."/>
            <person name="Ouyang S."/>
            <person name="Liu J."/>
            <person name="Jones K.M."/>
            <person name="Gansberger K."/>
            <person name="Moffat K."/>
            <person name="Hill J."/>
            <person name="Bera J."/>
            <person name="Fadrosh D."/>
            <person name="Jin S."/>
            <person name="Johri S."/>
            <person name="Kim M."/>
            <person name="Overton L."/>
            <person name="Reardon M."/>
            <person name="Tsitrin T."/>
            <person name="Vuong H."/>
            <person name="Weaver B."/>
            <person name="Ciecko A."/>
            <person name="Tallon L."/>
            <person name="Jackson J."/>
            <person name="Pai G."/>
            <person name="Aken S.V."/>
            <person name="Utterback T."/>
            <person name="Reidmuller S."/>
            <person name="Feldblyum T."/>
            <person name="Hsiao J."/>
            <person name="Zismann V."/>
            <person name="Iobst S."/>
            <person name="de Vazeille A.R."/>
            <person name="Buell C.R."/>
            <person name="Ying K."/>
            <person name="Li Y."/>
            <person name="Lu T."/>
            <person name="Huang Y."/>
            <person name="Zhao Q."/>
            <person name="Feng Q."/>
            <person name="Zhang L."/>
            <person name="Zhu J."/>
            <person name="Weng Q."/>
            <person name="Mu J."/>
            <person name="Lu Y."/>
            <person name="Fan D."/>
            <person name="Liu Y."/>
            <person name="Guan J."/>
            <person name="Zhang Y."/>
            <person name="Yu S."/>
            <person name="Liu X."/>
            <person name="Zhang Y."/>
            <person name="Hong G."/>
            <person name="Han B."/>
            <person name="Choisne N."/>
            <person name="Demange N."/>
            <person name="Orjeda G."/>
            <person name="Samain S."/>
            <person name="Cattolico L."/>
            <person name="Pelletier E."/>
            <person name="Couloux A."/>
            <person name="Segurens B."/>
            <person name="Wincker P."/>
            <person name="D'Hont A."/>
            <person name="Scarpelli C."/>
            <person name="Weissenbach J."/>
            <person name="Salanoubat M."/>
            <person name="Quetier F."/>
            <person name="Yu Y."/>
            <person name="Kim H.R."/>
            <person name="Rambo T."/>
            <person name="Currie J."/>
            <person name="Collura K."/>
            <person name="Luo M."/>
            <person name="Yang T."/>
            <person name="Ammiraju J.S.S."/>
            <person name="Engler F."/>
            <person name="Soderlund C."/>
            <person name="Wing R.A."/>
            <person name="Palmer L.E."/>
            <person name="de la Bastide M."/>
            <person name="Spiegel L."/>
            <person name="Nascimento L."/>
            <person name="Zutavern T."/>
            <person name="O'Shaughnessy A."/>
            <person name="Dike S."/>
            <person name="Dedhia N."/>
            <person name="Preston R."/>
            <person name="Balija V."/>
            <person name="McCombie W.R."/>
            <person name="Chow T."/>
            <person name="Chen H."/>
            <person name="Chung M."/>
            <person name="Chen C."/>
            <person name="Shaw J."/>
            <person name="Wu H."/>
            <person name="Hsiao K."/>
            <person name="Chao Y."/>
            <person name="Chu M."/>
            <person name="Cheng C."/>
            <person name="Hour A."/>
            <person name="Lee P."/>
            <person name="Lin S."/>
            <person name="Lin Y."/>
            <person name="Liou J."/>
            <person name="Liu S."/>
            <person name="Hsing Y."/>
            <person name="Raghuvanshi S."/>
            <person name="Mohanty A."/>
            <person name="Bharti A.K."/>
            <person name="Gaur A."/>
            <person name="Gupta V."/>
            <person name="Kumar D."/>
            <person name="Ravi V."/>
            <person name="Vij S."/>
            <person name="Kapur A."/>
            <person name="Khurana P."/>
            <person name="Khurana P."/>
            <person name="Khurana J.P."/>
            <person name="Tyagi A.K."/>
            <person name="Gaikwad K."/>
            <person name="Singh A."/>
            <person name="Dalal V."/>
            <person name="Srivastava S."/>
            <person name="Dixit A."/>
            <person name="Pal A.K."/>
            <person name="Ghazi I.A."/>
            <person name="Yadav M."/>
            <person name="Pandit A."/>
            <person name="Bhargava A."/>
            <person name="Sureshbabu K."/>
            <person name="Batra K."/>
            <person name="Sharma T.R."/>
            <person name="Mohapatra T."/>
            <person name="Singh N.K."/>
            <person name="Messing J."/>
            <person name="Nelson A.B."/>
            <person name="Fuks G."/>
            <person name="Kavchok S."/>
            <person name="Keizer G."/>
            <person name="Linton E."/>
            <person name="Llaca V."/>
            <person name="Song R."/>
            <person name="Tanyolac B."/>
            <person name="Young S."/>
            <person name="Ho-Il K."/>
            <person name="Hahn J.H."/>
            <person name="Sangsakoo G."/>
            <person name="Vanavichit A."/>
            <person name="de Mattos Luiz.A.T."/>
            <person name="Zimmer P.D."/>
            <person name="Malone G."/>
            <person name="Dellagostin O."/>
            <person name="de Oliveira A.C."/>
            <person name="Bevan M."/>
            <person name="Bancroft I."/>
            <person name="Minx P."/>
            <person name="Cordum H."/>
            <person name="Wilson R."/>
            <person name="Cheng Z."/>
            <person name="Jin W."/>
            <person name="Jiang J."/>
            <person name="Leong S.A."/>
            <person name="Iwama H."/>
            <person name="Gojobori T."/>
            <person name="Itoh T."/>
            <person name="Niimura Y."/>
            <person name="Fujii Y."/>
            <person name="Habara T."/>
            <person name="Sakai H."/>
            <person name="Sato Y."/>
            <person name="Wilson G."/>
            <person name="Kumar K."/>
            <person name="McCouch S."/>
            <person name="Juretic N."/>
            <person name="Hoen D."/>
            <person name="Wright S."/>
            <person name="Bruskiewich R."/>
            <person name="Bureau T."/>
            <person name="Miyao A."/>
            <person name="Hirochika H."/>
            <person name="Nishikawa T."/>
            <person name="Kadowaki K."/>
            <person name="Sugiura M."/>
            <person name="Burr B."/>
            <person name="Sasaki T."/>
        </authorList>
    </citation>
    <scope>NUCLEOTIDE SEQUENCE [LARGE SCALE GENOMIC DNA]</scope>
    <source>
        <strain evidence="4">cv. Nipponbare</strain>
    </source>
</reference>
<reference evidence="4" key="2">
    <citation type="journal article" date="2008" name="Nucleic Acids Res.">
        <title>The rice annotation project database (RAP-DB): 2008 update.</title>
        <authorList>
            <consortium name="The rice annotation project (RAP)"/>
        </authorList>
    </citation>
    <scope>GENOME REANNOTATION</scope>
    <source>
        <strain evidence="4">cv. Nipponbare</strain>
    </source>
</reference>
<keyword evidence="1" id="KW-0175">Coiled coil</keyword>